<dbReference type="EMBL" id="JBHUCO010000009">
    <property type="protein sequence ID" value="MFD1517701.1"/>
    <property type="molecule type" value="Genomic_DNA"/>
</dbReference>
<comment type="caution">
    <text evidence="14">The sequence shown here is derived from an EMBL/GenBank/DDBJ whole genome shotgun (WGS) entry which is preliminary data.</text>
</comment>
<keyword evidence="8" id="KW-0029">Amino-acid transport</keyword>
<dbReference type="Gene3D" id="3.40.50.300">
    <property type="entry name" value="P-loop containing nucleotide triphosphate hydrolases"/>
    <property type="match status" value="1"/>
</dbReference>
<dbReference type="InterPro" id="IPR003439">
    <property type="entry name" value="ABC_transporter-like_ATP-bd"/>
</dbReference>
<evidence type="ECO:0000313" key="14">
    <source>
        <dbReference type="EMBL" id="MFD1517701.1"/>
    </source>
</evidence>
<protein>
    <submittedName>
        <fullName evidence="14">Branched-chain amino acid ABC transporter ATP-binding protein/permease</fullName>
    </submittedName>
</protein>
<evidence type="ECO:0000256" key="2">
    <source>
        <dbReference type="ARBA" id="ARBA00005417"/>
    </source>
</evidence>
<organism evidence="14 15">
    <name type="scientific">Pseudonocardia yunnanensis</name>
    <dbReference type="NCBI Taxonomy" id="58107"/>
    <lineage>
        <taxon>Bacteria</taxon>
        <taxon>Bacillati</taxon>
        <taxon>Actinomycetota</taxon>
        <taxon>Actinomycetes</taxon>
        <taxon>Pseudonocardiales</taxon>
        <taxon>Pseudonocardiaceae</taxon>
        <taxon>Pseudonocardia</taxon>
    </lineage>
</organism>
<reference evidence="15" key="1">
    <citation type="journal article" date="2019" name="Int. J. Syst. Evol. Microbiol.">
        <title>The Global Catalogue of Microorganisms (GCM) 10K type strain sequencing project: providing services to taxonomists for standard genome sequencing and annotation.</title>
        <authorList>
            <consortium name="The Broad Institute Genomics Platform"/>
            <consortium name="The Broad Institute Genome Sequencing Center for Infectious Disease"/>
            <person name="Wu L."/>
            <person name="Ma J."/>
        </authorList>
    </citation>
    <scope>NUCLEOTIDE SEQUENCE [LARGE SCALE GENOMIC DNA]</scope>
    <source>
        <strain evidence="15">CCM 7043</strain>
    </source>
</reference>
<feature type="domain" description="ABC transporter" evidence="13">
    <location>
        <begin position="377"/>
        <end position="624"/>
    </location>
</feature>
<dbReference type="InterPro" id="IPR003593">
    <property type="entry name" value="AAA+_ATPase"/>
</dbReference>
<comment type="similarity">
    <text evidence="2">Belongs to the ABC transporter superfamily.</text>
</comment>
<name>A0ABW4EQ41_9PSEU</name>
<evidence type="ECO:0000256" key="9">
    <source>
        <dbReference type="ARBA" id="ARBA00022989"/>
    </source>
</evidence>
<keyword evidence="15" id="KW-1185">Reference proteome</keyword>
<dbReference type="Pfam" id="PF02653">
    <property type="entry name" value="BPD_transp_2"/>
    <property type="match status" value="1"/>
</dbReference>
<evidence type="ECO:0000313" key="15">
    <source>
        <dbReference type="Proteomes" id="UP001597114"/>
    </source>
</evidence>
<dbReference type="RefSeq" id="WP_344721390.1">
    <property type="nucleotide sequence ID" value="NZ_BAAAUS010000007.1"/>
</dbReference>
<dbReference type="InterPro" id="IPR027417">
    <property type="entry name" value="P-loop_NTPase"/>
</dbReference>
<dbReference type="InterPro" id="IPR052156">
    <property type="entry name" value="BCAA_Transport_ATP-bd_LivF"/>
</dbReference>
<dbReference type="PROSITE" id="PS50893">
    <property type="entry name" value="ABC_TRANSPORTER_2"/>
    <property type="match status" value="1"/>
</dbReference>
<keyword evidence="9 12" id="KW-1133">Transmembrane helix</keyword>
<dbReference type="Pfam" id="PF00005">
    <property type="entry name" value="ABC_tran"/>
    <property type="match status" value="1"/>
</dbReference>
<evidence type="ECO:0000259" key="13">
    <source>
        <dbReference type="PROSITE" id="PS50893"/>
    </source>
</evidence>
<feature type="transmembrane region" description="Helical" evidence="12">
    <location>
        <begin position="30"/>
        <end position="50"/>
    </location>
</feature>
<evidence type="ECO:0000256" key="1">
    <source>
        <dbReference type="ARBA" id="ARBA00004651"/>
    </source>
</evidence>
<keyword evidence="7 14" id="KW-0067">ATP-binding</keyword>
<gene>
    <name evidence="14" type="ORF">ACFSJD_09395</name>
</gene>
<dbReference type="SMART" id="SM00382">
    <property type="entry name" value="AAA"/>
    <property type="match status" value="1"/>
</dbReference>
<keyword evidence="4" id="KW-1003">Cell membrane</keyword>
<keyword evidence="3" id="KW-0813">Transport</keyword>
<dbReference type="PANTHER" id="PTHR43820">
    <property type="entry name" value="HIGH-AFFINITY BRANCHED-CHAIN AMINO ACID TRANSPORT ATP-BINDING PROTEIN LIVF"/>
    <property type="match status" value="1"/>
</dbReference>
<evidence type="ECO:0000256" key="12">
    <source>
        <dbReference type="SAM" id="Phobius"/>
    </source>
</evidence>
<feature type="transmembrane region" description="Helical" evidence="12">
    <location>
        <begin position="130"/>
        <end position="150"/>
    </location>
</feature>
<sequence length="624" mass="65617">MNIDLVNQILIMIMFAASLNLILGYTGQPTIAHAAFGAVGGYTAALFSIYLGVPFLVGLLLAIVVGYLFGALVSLPALALGSDWVILLTLAFAYIVNQLTMTLPALGGGYNLTGVLPISLFGQQITDPGAIFWVFLVISLLVVAVCWRLGESAFGRVLKGLREDEAATRSLGKNTTRFKVSVFALTSGIAGLAGACLVYYYSTANALFFSLNQSIAMMSMVIIGGSGNMIGAIVGAILIQGSTPFLQNVVAIAPEQATFVQQVIYGLALVLVSILRPSGIVKERAGASLRGLLRRRGIATEAAAVGGPTEVASDRNAVGEVAVPRALPAAVGSAGHRPVALAGSGAGAAGLPALPPPPDTAPLPSPSEAADGRRVVLRVTGLRKRFGGIVAVDGVDLELERHRLTALIGPNGAGKSTLFGLWTGFISPDEGRVELEGESIVGLTPDAVVSRGMVRSFQDTRLFQAMTVLENVVMAVPGQSGEAFGRLLFDPIRGRRDERRAVDQAMSYLETVGMAERAGVVVGSLGHGHQKLVAIARVLATDAPVLLLDEPTSGVDPAWVDEVATVVRRLPELGRTVCIVEHNLSFLEKLDAHCYFLEMGKVRSQGRLSALMADEELRHAYFGV</sequence>
<feature type="region of interest" description="Disordered" evidence="11">
    <location>
        <begin position="350"/>
        <end position="369"/>
    </location>
</feature>
<dbReference type="GO" id="GO:0005524">
    <property type="term" value="F:ATP binding"/>
    <property type="evidence" value="ECO:0007669"/>
    <property type="project" value="UniProtKB-KW"/>
</dbReference>
<feature type="transmembrane region" description="Helical" evidence="12">
    <location>
        <begin position="214"/>
        <end position="239"/>
    </location>
</feature>
<dbReference type="SUPFAM" id="SSF52540">
    <property type="entry name" value="P-loop containing nucleoside triphosphate hydrolases"/>
    <property type="match status" value="1"/>
</dbReference>
<evidence type="ECO:0000256" key="11">
    <source>
        <dbReference type="SAM" id="MobiDB-lite"/>
    </source>
</evidence>
<evidence type="ECO:0000256" key="4">
    <source>
        <dbReference type="ARBA" id="ARBA00022475"/>
    </source>
</evidence>
<dbReference type="PANTHER" id="PTHR43820:SF4">
    <property type="entry name" value="HIGH-AFFINITY BRANCHED-CHAIN AMINO ACID TRANSPORT ATP-BINDING PROTEIN LIVF"/>
    <property type="match status" value="1"/>
</dbReference>
<feature type="transmembrane region" description="Helical" evidence="12">
    <location>
        <begin position="56"/>
        <end position="78"/>
    </location>
</feature>
<evidence type="ECO:0000256" key="8">
    <source>
        <dbReference type="ARBA" id="ARBA00022970"/>
    </source>
</evidence>
<feature type="transmembrane region" description="Helical" evidence="12">
    <location>
        <begin position="6"/>
        <end position="23"/>
    </location>
</feature>
<dbReference type="CDD" id="cd06581">
    <property type="entry name" value="TM_PBP1_LivM_like"/>
    <property type="match status" value="1"/>
</dbReference>
<keyword evidence="10 12" id="KW-0472">Membrane</keyword>
<dbReference type="InterPro" id="IPR043428">
    <property type="entry name" value="LivM-like"/>
</dbReference>
<evidence type="ECO:0000256" key="10">
    <source>
        <dbReference type="ARBA" id="ARBA00023136"/>
    </source>
</evidence>
<dbReference type="CDD" id="cd03219">
    <property type="entry name" value="ABC_Mj1267_LivG_branched"/>
    <property type="match status" value="1"/>
</dbReference>
<accession>A0ABW4EQ41</accession>
<evidence type="ECO:0000256" key="5">
    <source>
        <dbReference type="ARBA" id="ARBA00022692"/>
    </source>
</evidence>
<comment type="subcellular location">
    <subcellularLocation>
        <location evidence="1">Cell membrane</location>
        <topology evidence="1">Multi-pass membrane protein</topology>
    </subcellularLocation>
</comment>
<feature type="compositionally biased region" description="Pro residues" evidence="11">
    <location>
        <begin position="353"/>
        <end position="365"/>
    </location>
</feature>
<proteinExistence type="inferred from homology"/>
<feature type="transmembrane region" description="Helical" evidence="12">
    <location>
        <begin position="180"/>
        <end position="202"/>
    </location>
</feature>
<dbReference type="Proteomes" id="UP001597114">
    <property type="component" value="Unassembled WGS sequence"/>
</dbReference>
<keyword evidence="6" id="KW-0547">Nucleotide-binding</keyword>
<evidence type="ECO:0000256" key="6">
    <source>
        <dbReference type="ARBA" id="ARBA00022741"/>
    </source>
</evidence>
<keyword evidence="5 12" id="KW-0812">Transmembrane</keyword>
<evidence type="ECO:0000256" key="7">
    <source>
        <dbReference type="ARBA" id="ARBA00022840"/>
    </source>
</evidence>
<evidence type="ECO:0000256" key="3">
    <source>
        <dbReference type="ARBA" id="ARBA00022448"/>
    </source>
</evidence>
<dbReference type="InterPro" id="IPR001851">
    <property type="entry name" value="ABC_transp_permease"/>
</dbReference>